<protein>
    <recommendedName>
        <fullName evidence="3">4-aminobutyrate--2-oxoglutarate transaminase</fullName>
        <ecNumber evidence="3">2.6.1.19</ecNumber>
    </recommendedName>
    <alternativeName>
        <fullName evidence="8">GABA aminotransferase</fullName>
    </alternativeName>
    <alternativeName>
        <fullName evidence="7">Gamma-amino-N-butyrate transaminase</fullName>
    </alternativeName>
</protein>
<evidence type="ECO:0000256" key="1">
    <source>
        <dbReference type="ARBA" id="ARBA00001933"/>
    </source>
</evidence>
<proteinExistence type="inferred from homology"/>
<dbReference type="GO" id="GO:0030170">
    <property type="term" value="F:pyridoxal phosphate binding"/>
    <property type="evidence" value="ECO:0007669"/>
    <property type="project" value="InterPro"/>
</dbReference>
<evidence type="ECO:0000256" key="2">
    <source>
        <dbReference type="ARBA" id="ARBA00008954"/>
    </source>
</evidence>
<keyword evidence="11" id="KW-1185">Reference proteome</keyword>
<dbReference type="SUPFAM" id="SSF53383">
    <property type="entry name" value="PLP-dependent transferases"/>
    <property type="match status" value="1"/>
</dbReference>
<organism evidence="10 11">
    <name type="scientific">Owenia fusiformis</name>
    <name type="common">Polychaete worm</name>
    <dbReference type="NCBI Taxonomy" id="6347"/>
    <lineage>
        <taxon>Eukaryota</taxon>
        <taxon>Metazoa</taxon>
        <taxon>Spiralia</taxon>
        <taxon>Lophotrochozoa</taxon>
        <taxon>Annelida</taxon>
        <taxon>Polychaeta</taxon>
        <taxon>Sedentaria</taxon>
        <taxon>Canalipalpata</taxon>
        <taxon>Sabellida</taxon>
        <taxon>Oweniida</taxon>
        <taxon>Oweniidae</taxon>
        <taxon>Owenia</taxon>
    </lineage>
</organism>
<comment type="cofactor">
    <cofactor evidence="1">
        <name>pyridoxal 5'-phosphate</name>
        <dbReference type="ChEBI" id="CHEBI:597326"/>
    </cofactor>
</comment>
<dbReference type="Proteomes" id="UP000749559">
    <property type="component" value="Unassembled WGS sequence"/>
</dbReference>
<comment type="caution">
    <text evidence="10">The sequence shown here is derived from an EMBL/GenBank/DDBJ whole genome shotgun (WGS) entry which is preliminary data.</text>
</comment>
<name>A0A8S4PQB2_OWEFU</name>
<evidence type="ECO:0000313" key="10">
    <source>
        <dbReference type="EMBL" id="CAH1795449.1"/>
    </source>
</evidence>
<dbReference type="InterPro" id="IPR049704">
    <property type="entry name" value="Aminotrans_3_PPA_site"/>
</dbReference>
<evidence type="ECO:0000256" key="4">
    <source>
        <dbReference type="ARBA" id="ARBA00022576"/>
    </source>
</evidence>
<evidence type="ECO:0000256" key="6">
    <source>
        <dbReference type="ARBA" id="ARBA00022898"/>
    </source>
</evidence>
<dbReference type="InterPro" id="IPR015421">
    <property type="entry name" value="PyrdxlP-dep_Trfase_major"/>
</dbReference>
<dbReference type="InterPro" id="IPR015424">
    <property type="entry name" value="PyrdxlP-dep_Trfase"/>
</dbReference>
<evidence type="ECO:0000256" key="7">
    <source>
        <dbReference type="ARBA" id="ARBA00030204"/>
    </source>
</evidence>
<dbReference type="PANTHER" id="PTHR43206:SF1">
    <property type="entry name" value="4-AMINOBUTYRATE AMINOTRANSFERASE, MITOCHONDRIAL"/>
    <property type="match status" value="1"/>
</dbReference>
<dbReference type="GO" id="GO:0005739">
    <property type="term" value="C:mitochondrion"/>
    <property type="evidence" value="ECO:0007669"/>
    <property type="project" value="TreeGrafter"/>
</dbReference>
<accession>A0A8S4PQB2</accession>
<dbReference type="Gene3D" id="3.90.1150.10">
    <property type="entry name" value="Aspartate Aminotransferase, domain 1"/>
    <property type="match status" value="1"/>
</dbReference>
<evidence type="ECO:0000256" key="8">
    <source>
        <dbReference type="ARBA" id="ARBA00031787"/>
    </source>
</evidence>
<dbReference type="GO" id="GO:0034386">
    <property type="term" value="F:4-aminobutyrate:2-oxoglutarate transaminase activity"/>
    <property type="evidence" value="ECO:0007669"/>
    <property type="project" value="UniProtKB-EC"/>
</dbReference>
<dbReference type="AlphaFoldDB" id="A0A8S4PQB2"/>
<dbReference type="InterPro" id="IPR005814">
    <property type="entry name" value="Aminotrans_3"/>
</dbReference>
<evidence type="ECO:0000256" key="5">
    <source>
        <dbReference type="ARBA" id="ARBA00022679"/>
    </source>
</evidence>
<dbReference type="FunFam" id="3.40.640.10:FF:000029">
    <property type="entry name" value="4-aminobutyrate aminotransferase, mitochondrial"/>
    <property type="match status" value="1"/>
</dbReference>
<dbReference type="PIRSF" id="PIRSF000521">
    <property type="entry name" value="Transaminase_4ab_Lys_Orn"/>
    <property type="match status" value="1"/>
</dbReference>
<dbReference type="CDD" id="cd00610">
    <property type="entry name" value="OAT_like"/>
    <property type="match status" value="1"/>
</dbReference>
<sequence length="418" mass="46973">MVDVDGNVILDMFAQFSSTPVGYNNPTLLQAIEENQSMFVNRPALGNLPPKDWAERLKNSLLSVSPRGLNQVVTMACGSCSNENAFKAMFMAYRRRERGGNNYSLEEMESCLKNEAPGCSDLSILSFYGANHGRTMGSLAATHTKWAHKLDFPTVDWPFADFPKLKYPLEEYVDENRKEEERSLGQVCDLIEKYNKKGRHVVGVAVEPIQAEGGDNYASPEFFRALQRICKQNGCYLLVDEVQTGMGSTGSMWQHETWGLDTPPDAVSFSKKMMTGGFYYSDELRPSEGYRVFNTWMGDPGRVVLLEALIKVVKQEELLRNVTRSGQTLLQGVMSLQNEYPHLLSNARGSGAFLAIDGSSGSFRDTLAVRLRNAGLHTGVCGPRTLRFRPMLIYREKHAFIALDIMRDTVREMNDKVW</sequence>
<dbReference type="Gene3D" id="3.40.640.10">
    <property type="entry name" value="Type I PLP-dependent aspartate aminotransferase-like (Major domain)"/>
    <property type="match status" value="1"/>
</dbReference>
<dbReference type="OrthoDB" id="248233at2759"/>
<keyword evidence="5" id="KW-0808">Transferase</keyword>
<gene>
    <name evidence="10" type="ORF">OFUS_LOCUS19987</name>
</gene>
<dbReference type="EC" id="2.6.1.19" evidence="3"/>
<dbReference type="InterPro" id="IPR015422">
    <property type="entry name" value="PyrdxlP-dep_Trfase_small"/>
</dbReference>
<dbReference type="Pfam" id="PF00202">
    <property type="entry name" value="Aminotran_3"/>
    <property type="match status" value="1"/>
</dbReference>
<dbReference type="GO" id="GO:0009450">
    <property type="term" value="P:gamma-aminobutyric acid catabolic process"/>
    <property type="evidence" value="ECO:0007669"/>
    <property type="project" value="TreeGrafter"/>
</dbReference>
<evidence type="ECO:0000256" key="3">
    <source>
        <dbReference type="ARBA" id="ARBA00012912"/>
    </source>
</evidence>
<evidence type="ECO:0000256" key="9">
    <source>
        <dbReference type="RuleBase" id="RU003560"/>
    </source>
</evidence>
<dbReference type="PROSITE" id="PS00600">
    <property type="entry name" value="AA_TRANSFER_CLASS_3"/>
    <property type="match status" value="1"/>
</dbReference>
<dbReference type="EMBL" id="CAIIXF020000009">
    <property type="protein sequence ID" value="CAH1795449.1"/>
    <property type="molecule type" value="Genomic_DNA"/>
</dbReference>
<keyword evidence="6 9" id="KW-0663">Pyridoxal phosphate</keyword>
<dbReference type="PANTHER" id="PTHR43206">
    <property type="entry name" value="AMINOTRANSFERASE"/>
    <property type="match status" value="1"/>
</dbReference>
<comment type="similarity">
    <text evidence="2 9">Belongs to the class-III pyridoxal-phosphate-dependent aminotransferase family.</text>
</comment>
<keyword evidence="4" id="KW-0032">Aminotransferase</keyword>
<reference evidence="10" key="1">
    <citation type="submission" date="2022-03" db="EMBL/GenBank/DDBJ databases">
        <authorList>
            <person name="Martin C."/>
        </authorList>
    </citation>
    <scope>NUCLEOTIDE SEQUENCE</scope>
</reference>
<evidence type="ECO:0000313" key="11">
    <source>
        <dbReference type="Proteomes" id="UP000749559"/>
    </source>
</evidence>